<feature type="region of interest" description="Disordered" evidence="1">
    <location>
        <begin position="1"/>
        <end position="31"/>
    </location>
</feature>
<comment type="caution">
    <text evidence="2">The sequence shown here is derived from an EMBL/GenBank/DDBJ whole genome shotgun (WGS) entry which is preliminary data.</text>
</comment>
<evidence type="ECO:0000256" key="1">
    <source>
        <dbReference type="SAM" id="MobiDB-lite"/>
    </source>
</evidence>
<dbReference type="Proteomes" id="UP000324800">
    <property type="component" value="Unassembled WGS sequence"/>
</dbReference>
<feature type="compositionally biased region" description="Acidic residues" evidence="1">
    <location>
        <begin position="7"/>
        <end position="21"/>
    </location>
</feature>
<evidence type="ECO:0000313" key="3">
    <source>
        <dbReference type="Proteomes" id="UP000324800"/>
    </source>
</evidence>
<name>A0A5J4SEP9_9EUKA</name>
<evidence type="ECO:0000313" key="2">
    <source>
        <dbReference type="EMBL" id="KAA6344639.1"/>
    </source>
</evidence>
<gene>
    <name evidence="2" type="ORF">EZS28_052224</name>
</gene>
<sequence length="165" mass="19609">MDRIQEQDEEDEDKEEEEDDNTAPLPQVPKQNILLMRQKLNGKITDIESNTHMTAEMILYPDAYSYVQFDKLTGEEKNGGGLKYHNQVDPGKLNDSNQKQIYYEILPVDLHTFFSYDNFYDFRIRDSVQRPLYIERYFMFGKDGTIGERIFIIFIFQQIIVIFEI</sequence>
<proteinExistence type="predicted"/>
<dbReference type="EMBL" id="SNRW01040352">
    <property type="protein sequence ID" value="KAA6344639.1"/>
    <property type="molecule type" value="Genomic_DNA"/>
</dbReference>
<protein>
    <submittedName>
        <fullName evidence="2">Uncharacterized protein</fullName>
    </submittedName>
</protein>
<reference evidence="2 3" key="1">
    <citation type="submission" date="2019-03" db="EMBL/GenBank/DDBJ databases">
        <title>Single cell metagenomics reveals metabolic interactions within the superorganism composed of flagellate Streblomastix strix and complex community of Bacteroidetes bacteria on its surface.</title>
        <authorList>
            <person name="Treitli S.C."/>
            <person name="Kolisko M."/>
            <person name="Husnik F."/>
            <person name="Keeling P."/>
            <person name="Hampl V."/>
        </authorList>
    </citation>
    <scope>NUCLEOTIDE SEQUENCE [LARGE SCALE GENOMIC DNA]</scope>
    <source>
        <strain evidence="2">ST1C</strain>
    </source>
</reference>
<accession>A0A5J4SEP9</accession>
<organism evidence="2 3">
    <name type="scientific">Streblomastix strix</name>
    <dbReference type="NCBI Taxonomy" id="222440"/>
    <lineage>
        <taxon>Eukaryota</taxon>
        <taxon>Metamonada</taxon>
        <taxon>Preaxostyla</taxon>
        <taxon>Oxymonadida</taxon>
        <taxon>Streblomastigidae</taxon>
        <taxon>Streblomastix</taxon>
    </lineage>
</organism>
<dbReference type="AlphaFoldDB" id="A0A5J4SEP9"/>